<feature type="domain" description="Exonuclease" evidence="19">
    <location>
        <begin position="4"/>
        <end position="178"/>
    </location>
</feature>
<accession>A0A2N9X578</accession>
<keyword evidence="11 17" id="KW-0460">Magnesium</keyword>
<feature type="binding site" evidence="17">
    <location>
        <position position="161"/>
    </location>
    <ligand>
        <name>a divalent metal cation</name>
        <dbReference type="ChEBI" id="CHEBI:60240"/>
        <label>1</label>
        <note>catalytic</note>
    </ligand>
</feature>
<dbReference type="CDD" id="cd06131">
    <property type="entry name" value="DNA_pol_III_epsilon_Ecoli_like"/>
    <property type="match status" value="1"/>
</dbReference>
<dbReference type="SMART" id="SM00479">
    <property type="entry name" value="EXOIII"/>
    <property type="match status" value="1"/>
</dbReference>
<evidence type="ECO:0000256" key="15">
    <source>
        <dbReference type="PIRSR" id="PIRSR606309-1"/>
    </source>
</evidence>
<feature type="binding site" evidence="16">
    <location>
        <position position="11"/>
    </location>
    <ligand>
        <name>substrate</name>
    </ligand>
</feature>
<keyword evidence="12 18" id="KW-0239">DNA-directed DNA polymerase</keyword>
<dbReference type="GO" id="GO:0045004">
    <property type="term" value="P:DNA replication proofreading"/>
    <property type="evidence" value="ECO:0007669"/>
    <property type="project" value="TreeGrafter"/>
</dbReference>
<dbReference type="InterPro" id="IPR006054">
    <property type="entry name" value="DnaQ"/>
</dbReference>
<feature type="binding site" evidence="16">
    <location>
        <position position="54"/>
    </location>
    <ligand>
        <name>substrate</name>
    </ligand>
</feature>
<evidence type="ECO:0000256" key="10">
    <source>
        <dbReference type="ARBA" id="ARBA00022839"/>
    </source>
</evidence>
<evidence type="ECO:0000256" key="3">
    <source>
        <dbReference type="ARBA" id="ARBA00020352"/>
    </source>
</evidence>
<feature type="binding site" evidence="17">
    <location>
        <position position="9"/>
    </location>
    <ligand>
        <name>a divalent metal cation</name>
        <dbReference type="ChEBI" id="CHEBI:60240"/>
        <label>1</label>
        <note>catalytic</note>
    </ligand>
</feature>
<dbReference type="NCBIfam" id="NF004316">
    <property type="entry name" value="PRK05711.1"/>
    <property type="match status" value="1"/>
</dbReference>
<evidence type="ECO:0000256" key="9">
    <source>
        <dbReference type="ARBA" id="ARBA00022801"/>
    </source>
</evidence>
<keyword evidence="9 18" id="KW-0378">Hydrolase</keyword>
<dbReference type="Proteomes" id="UP000230202">
    <property type="component" value="Unassembled WGS sequence"/>
</dbReference>
<evidence type="ECO:0000313" key="21">
    <source>
        <dbReference type="Proteomes" id="UP000230202"/>
    </source>
</evidence>
<evidence type="ECO:0000256" key="13">
    <source>
        <dbReference type="ARBA" id="ARBA00023211"/>
    </source>
</evidence>
<feature type="binding site" evidence="17">
    <location>
        <position position="11"/>
    </location>
    <ligand>
        <name>a divalent metal cation</name>
        <dbReference type="ChEBI" id="CHEBI:60240"/>
        <label>1</label>
        <note>catalytic</note>
    </ligand>
</feature>
<evidence type="ECO:0000313" key="20">
    <source>
        <dbReference type="EMBL" id="PIT38331.1"/>
    </source>
</evidence>
<evidence type="ECO:0000256" key="5">
    <source>
        <dbReference type="ARBA" id="ARBA00022695"/>
    </source>
</evidence>
<evidence type="ECO:0000256" key="16">
    <source>
        <dbReference type="PIRSR" id="PIRSR606309-2"/>
    </source>
</evidence>
<keyword evidence="7 18" id="KW-0540">Nuclease</keyword>
<dbReference type="InterPro" id="IPR036397">
    <property type="entry name" value="RNaseH_sf"/>
</dbReference>
<evidence type="ECO:0000256" key="2">
    <source>
        <dbReference type="ARBA" id="ARBA00012417"/>
    </source>
</evidence>
<feature type="active site" description="Proton acceptor" evidence="15">
    <location>
        <position position="156"/>
    </location>
</feature>
<keyword evidence="5 18" id="KW-0548">Nucleotidyltransferase</keyword>
<comment type="subunit">
    <text evidence="18">DNA polymerase III contains a core (composed of alpha, epsilon and theta chains) that associates with a tau subunit. This core dimerizes to form the POLIII' complex. PolIII' associates with the gamma complex (composed of gamma, delta, delta', psi and chi chains) and with the beta chain to form the complete DNA polymerase III complex.</text>
</comment>
<dbReference type="InterPro" id="IPR012337">
    <property type="entry name" value="RNaseH-like_sf"/>
</dbReference>
<evidence type="ECO:0000256" key="14">
    <source>
        <dbReference type="ARBA" id="ARBA00049244"/>
    </source>
</evidence>
<dbReference type="Pfam" id="PF00929">
    <property type="entry name" value="RNase_T"/>
    <property type="match status" value="1"/>
</dbReference>
<feature type="binding site" evidence="16">
    <location>
        <position position="59"/>
    </location>
    <ligand>
        <name>substrate</name>
    </ligand>
</feature>
<organism evidence="20 21">
    <name type="scientific">Snodgrassella alvi</name>
    <dbReference type="NCBI Taxonomy" id="1196083"/>
    <lineage>
        <taxon>Bacteria</taxon>
        <taxon>Pseudomonadati</taxon>
        <taxon>Pseudomonadota</taxon>
        <taxon>Betaproteobacteria</taxon>
        <taxon>Neisseriales</taxon>
        <taxon>Neisseriaceae</taxon>
        <taxon>Snodgrassella</taxon>
    </lineage>
</organism>
<dbReference type="GO" id="GO:0005829">
    <property type="term" value="C:cytosol"/>
    <property type="evidence" value="ECO:0007669"/>
    <property type="project" value="TreeGrafter"/>
</dbReference>
<evidence type="ECO:0000256" key="8">
    <source>
        <dbReference type="ARBA" id="ARBA00022723"/>
    </source>
</evidence>
<dbReference type="NCBIfam" id="TIGR00573">
    <property type="entry name" value="dnaq"/>
    <property type="match status" value="1"/>
</dbReference>
<dbReference type="GO" id="GO:0008408">
    <property type="term" value="F:3'-5' exonuclease activity"/>
    <property type="evidence" value="ECO:0007669"/>
    <property type="project" value="TreeGrafter"/>
</dbReference>
<protein>
    <recommendedName>
        <fullName evidence="3 18">DNA polymerase III subunit epsilon</fullName>
        <ecNumber evidence="2 18">2.7.7.7</ecNumber>
    </recommendedName>
</protein>
<proteinExistence type="predicted"/>
<gene>
    <name evidence="18" type="primary">dnaQ</name>
    <name evidence="20" type="ORF">BHC54_07210</name>
</gene>
<sequence>MSMRQIILDTETTGLSASNGDRLIEFAGVEMIDRRLTGNNLHLYINPERDIPEEAVAVHGITLEKLHDMKAPVFAEVAQQIADYISGAELIIHNAGFDESFLDMEFKKLNMPATRVIAKDITDTLQMARERYPGQKNSLDALCTRLEVDRSKRVLHGALIDCELLGEVYLAMTRSQFSLVDELMAGNTDTSIAGGGQYQIQHTTLPVVKPNAEDMAEHEAYLQTLDKIVGAPCAWRQWQQQQEDKSA</sequence>
<evidence type="ECO:0000256" key="17">
    <source>
        <dbReference type="PIRSR" id="PIRSR606309-3"/>
    </source>
</evidence>
<feature type="binding site" evidence="16">
    <location>
        <position position="161"/>
    </location>
    <ligand>
        <name>substrate</name>
    </ligand>
</feature>
<dbReference type="EMBL" id="MEIL01000029">
    <property type="protein sequence ID" value="PIT38331.1"/>
    <property type="molecule type" value="Genomic_DNA"/>
</dbReference>
<comment type="catalytic activity">
    <reaction evidence="14 18">
        <text>DNA(n) + a 2'-deoxyribonucleoside 5'-triphosphate = DNA(n+1) + diphosphate</text>
        <dbReference type="Rhea" id="RHEA:22508"/>
        <dbReference type="Rhea" id="RHEA-COMP:17339"/>
        <dbReference type="Rhea" id="RHEA-COMP:17340"/>
        <dbReference type="ChEBI" id="CHEBI:33019"/>
        <dbReference type="ChEBI" id="CHEBI:61560"/>
        <dbReference type="ChEBI" id="CHEBI:173112"/>
        <dbReference type="EC" id="2.7.7.7"/>
    </reaction>
</comment>
<evidence type="ECO:0000256" key="1">
    <source>
        <dbReference type="ARBA" id="ARBA00001936"/>
    </source>
</evidence>
<dbReference type="InterPro" id="IPR006309">
    <property type="entry name" value="DnaQ_proteo"/>
</dbReference>
<evidence type="ECO:0000256" key="18">
    <source>
        <dbReference type="RuleBase" id="RU364087"/>
    </source>
</evidence>
<keyword evidence="6 18" id="KW-0235">DNA replication</keyword>
<dbReference type="EC" id="2.7.7.7" evidence="2 18"/>
<reference evidence="20" key="1">
    <citation type="journal article" date="2017" name="MBio">
        <title>Type VI secretion-mediated competition in the bee gut microbiome.</title>
        <authorList>
            <person name="Steele M.I."/>
            <person name="Kwong W.K."/>
            <person name="Powell J.E."/>
            <person name="Whiteley M."/>
            <person name="Moran N.A."/>
        </authorList>
    </citation>
    <scope>NUCLEOTIDE SEQUENCE [LARGE SCALE GENOMIC DNA]</scope>
    <source>
        <strain evidence="20">WkB273</strain>
    </source>
</reference>
<evidence type="ECO:0000256" key="7">
    <source>
        <dbReference type="ARBA" id="ARBA00022722"/>
    </source>
</evidence>
<dbReference type="AlphaFoldDB" id="A0A2N9X578"/>
<comment type="cofactor">
    <cofactor evidence="1 18">
        <name>Mn(2+)</name>
        <dbReference type="ChEBI" id="CHEBI:29035"/>
    </cofactor>
</comment>
<evidence type="ECO:0000259" key="19">
    <source>
        <dbReference type="SMART" id="SM00479"/>
    </source>
</evidence>
<evidence type="ECO:0000256" key="4">
    <source>
        <dbReference type="ARBA" id="ARBA00022679"/>
    </source>
</evidence>
<keyword evidence="21" id="KW-1185">Reference proteome</keyword>
<dbReference type="PANTHER" id="PTHR30231">
    <property type="entry name" value="DNA POLYMERASE III SUBUNIT EPSILON"/>
    <property type="match status" value="1"/>
</dbReference>
<dbReference type="NCBIfam" id="TIGR01406">
    <property type="entry name" value="dnaQ_proteo"/>
    <property type="match status" value="1"/>
</dbReference>
<evidence type="ECO:0000256" key="11">
    <source>
        <dbReference type="ARBA" id="ARBA00022842"/>
    </source>
</evidence>
<name>A0A2N9X578_9NEIS</name>
<evidence type="ECO:0000256" key="6">
    <source>
        <dbReference type="ARBA" id="ARBA00022705"/>
    </source>
</evidence>
<comment type="caution">
    <text evidence="20">The sequence shown here is derived from an EMBL/GenBank/DDBJ whole genome shotgun (WGS) entry which is preliminary data.</text>
</comment>
<dbReference type="Gene3D" id="3.30.420.10">
    <property type="entry name" value="Ribonuclease H-like superfamily/Ribonuclease H"/>
    <property type="match status" value="1"/>
</dbReference>
<feature type="binding site" evidence="16">
    <location>
        <position position="9"/>
    </location>
    <ligand>
        <name>substrate</name>
    </ligand>
</feature>
<dbReference type="PANTHER" id="PTHR30231:SF41">
    <property type="entry name" value="DNA POLYMERASE III SUBUNIT EPSILON"/>
    <property type="match status" value="1"/>
</dbReference>
<dbReference type="GO" id="GO:0003677">
    <property type="term" value="F:DNA binding"/>
    <property type="evidence" value="ECO:0007669"/>
    <property type="project" value="InterPro"/>
</dbReference>
<keyword evidence="10 18" id="KW-0269">Exonuclease</keyword>
<keyword evidence="8 17" id="KW-0479">Metal-binding</keyword>
<keyword evidence="13 17" id="KW-0464">Manganese</keyword>
<comment type="function">
    <text evidence="18">DNA polymerase III is a complex, multichain enzyme responsible for most of the replicative synthesis in bacteria. The epsilon subunit contain the editing function and is a proofreading 3'-5' exonuclease.</text>
</comment>
<dbReference type="GO" id="GO:0003887">
    <property type="term" value="F:DNA-directed DNA polymerase activity"/>
    <property type="evidence" value="ECO:0007669"/>
    <property type="project" value="UniProtKB-KW"/>
</dbReference>
<keyword evidence="4 18" id="KW-0808">Transferase</keyword>
<evidence type="ECO:0000256" key="12">
    <source>
        <dbReference type="ARBA" id="ARBA00022932"/>
    </source>
</evidence>
<dbReference type="SUPFAM" id="SSF53098">
    <property type="entry name" value="Ribonuclease H-like"/>
    <property type="match status" value="1"/>
</dbReference>
<dbReference type="InterPro" id="IPR013520">
    <property type="entry name" value="Ribonucl_H"/>
</dbReference>
<dbReference type="FunFam" id="3.30.420.10:FF:000012">
    <property type="entry name" value="DNA polymerase III subunit epsilon"/>
    <property type="match status" value="1"/>
</dbReference>
<comment type="cofactor">
    <cofactor evidence="17">
        <name>Mg(2+)</name>
        <dbReference type="ChEBI" id="CHEBI:18420"/>
    </cofactor>
    <cofactor evidence="17">
        <name>Mn(2+)</name>
        <dbReference type="ChEBI" id="CHEBI:29035"/>
    </cofactor>
    <text evidence="17">Binds 2 divalent metal cations. Magnesium or manganese.</text>
</comment>
<dbReference type="GO" id="GO:0046872">
    <property type="term" value="F:metal ion binding"/>
    <property type="evidence" value="ECO:0007669"/>
    <property type="project" value="UniProtKB-KW"/>
</dbReference>